<dbReference type="PROSITE" id="PS51471">
    <property type="entry name" value="FE2OG_OXY"/>
    <property type="match status" value="1"/>
</dbReference>
<dbReference type="PANTHER" id="PTHR31212:SF4">
    <property type="entry name" value="ALPHA-KETOGLUTARATE-DEPENDENT DIOXYGENASE ALKB HOMOLOG 3"/>
    <property type="match status" value="1"/>
</dbReference>
<dbReference type="InterPro" id="IPR005123">
    <property type="entry name" value="Oxoglu/Fe-dep_dioxygenase_dom"/>
</dbReference>
<dbReference type="Pfam" id="PF13532">
    <property type="entry name" value="2OG-FeII_Oxy_2"/>
    <property type="match status" value="1"/>
</dbReference>
<dbReference type="GO" id="GO:0051213">
    <property type="term" value="F:dioxygenase activity"/>
    <property type="evidence" value="ECO:0007669"/>
    <property type="project" value="UniProtKB-KW"/>
</dbReference>
<accession>A0A3A8GFQ7</accession>
<keyword evidence="5 10" id="KW-0223">Dioxygenase</keyword>
<dbReference type="RefSeq" id="WP_120366965.1">
    <property type="nucleotide sequence ID" value="NZ_RAXZ01000004.1"/>
</dbReference>
<gene>
    <name evidence="10" type="ORF">D7V64_04665</name>
</gene>
<evidence type="ECO:0000256" key="7">
    <source>
        <dbReference type="ARBA" id="ARBA00023004"/>
    </source>
</evidence>
<dbReference type="GO" id="GO:0032451">
    <property type="term" value="F:demethylase activity"/>
    <property type="evidence" value="ECO:0007669"/>
    <property type="project" value="UniProtKB-ARBA"/>
</dbReference>
<dbReference type="FunFam" id="2.60.120.590:FF:000004">
    <property type="entry name" value="DNA oxidative demethylase ALKBH2"/>
    <property type="match status" value="1"/>
</dbReference>
<keyword evidence="8" id="KW-0234">DNA repair</keyword>
<dbReference type="GO" id="GO:0016705">
    <property type="term" value="F:oxidoreductase activity, acting on paired donors, with incorporation or reduction of molecular oxygen"/>
    <property type="evidence" value="ECO:0007669"/>
    <property type="project" value="UniProtKB-ARBA"/>
</dbReference>
<evidence type="ECO:0000313" key="10">
    <source>
        <dbReference type="EMBL" id="RKG54240.1"/>
    </source>
</evidence>
<evidence type="ECO:0000256" key="5">
    <source>
        <dbReference type="ARBA" id="ARBA00022964"/>
    </source>
</evidence>
<dbReference type="EMBL" id="RAXZ01000004">
    <property type="protein sequence ID" value="RKG54240.1"/>
    <property type="molecule type" value="Genomic_DNA"/>
</dbReference>
<dbReference type="Proteomes" id="UP000281084">
    <property type="component" value="Unassembled WGS sequence"/>
</dbReference>
<dbReference type="GO" id="GO:0006307">
    <property type="term" value="P:DNA alkylation repair"/>
    <property type="evidence" value="ECO:0007669"/>
    <property type="project" value="InterPro"/>
</dbReference>
<feature type="domain" description="Fe2OG dioxygenase" evidence="9">
    <location>
        <begin position="120"/>
        <end position="217"/>
    </location>
</feature>
<evidence type="ECO:0000256" key="3">
    <source>
        <dbReference type="ARBA" id="ARBA00022763"/>
    </source>
</evidence>
<dbReference type="InterPro" id="IPR032854">
    <property type="entry name" value="ALKBH3"/>
</dbReference>
<evidence type="ECO:0000259" key="9">
    <source>
        <dbReference type="PROSITE" id="PS51471"/>
    </source>
</evidence>
<reference evidence="10 11" key="1">
    <citation type="submission" date="2018-09" db="EMBL/GenBank/DDBJ databases">
        <title>The draft genome of Acinetobacter spp. strains.</title>
        <authorList>
            <person name="Qin J."/>
            <person name="Feng Y."/>
            <person name="Zong Z."/>
        </authorList>
    </citation>
    <scope>NUCLEOTIDE SEQUENCE [LARGE SCALE GENOMIC DNA]</scope>
    <source>
        <strain evidence="10 11">WCHAc060002</strain>
    </source>
</reference>
<name>A0A3A8GFQ7_9GAMM</name>
<keyword evidence="7" id="KW-0408">Iron</keyword>
<comment type="cofactor">
    <cofactor evidence="1">
        <name>Fe(2+)</name>
        <dbReference type="ChEBI" id="CHEBI:29033"/>
    </cofactor>
</comment>
<dbReference type="InterPro" id="IPR037151">
    <property type="entry name" value="AlkB-like_sf"/>
</dbReference>
<keyword evidence="6" id="KW-0560">Oxidoreductase</keyword>
<keyword evidence="2" id="KW-0479">Metal-binding</keyword>
<keyword evidence="4" id="KW-0460">Magnesium</keyword>
<evidence type="ECO:0000256" key="4">
    <source>
        <dbReference type="ARBA" id="ARBA00022842"/>
    </source>
</evidence>
<proteinExistence type="predicted"/>
<dbReference type="Gene3D" id="2.60.120.590">
    <property type="entry name" value="Alpha-ketoglutarate-dependent dioxygenase AlkB-like"/>
    <property type="match status" value="1"/>
</dbReference>
<organism evidence="10 11">
    <name type="scientific">Acinetobacter cumulans</name>
    <dbReference type="NCBI Taxonomy" id="2136182"/>
    <lineage>
        <taxon>Bacteria</taxon>
        <taxon>Pseudomonadati</taxon>
        <taxon>Pseudomonadota</taxon>
        <taxon>Gammaproteobacteria</taxon>
        <taxon>Moraxellales</taxon>
        <taxon>Moraxellaceae</taxon>
        <taxon>Acinetobacter</taxon>
    </lineage>
</organism>
<protein>
    <submittedName>
        <fullName evidence="10">Alpha-ketoglutarate-dependent dioxygenase AlkB</fullName>
    </submittedName>
</protein>
<comment type="caution">
    <text evidence="10">The sequence shown here is derived from an EMBL/GenBank/DDBJ whole genome shotgun (WGS) entry which is preliminary data.</text>
</comment>
<evidence type="ECO:0000256" key="8">
    <source>
        <dbReference type="ARBA" id="ARBA00023204"/>
    </source>
</evidence>
<evidence type="ECO:0000256" key="2">
    <source>
        <dbReference type="ARBA" id="ARBA00022723"/>
    </source>
</evidence>
<evidence type="ECO:0000313" key="11">
    <source>
        <dbReference type="Proteomes" id="UP000281084"/>
    </source>
</evidence>
<dbReference type="SUPFAM" id="SSF51197">
    <property type="entry name" value="Clavaminate synthase-like"/>
    <property type="match status" value="1"/>
</dbReference>
<dbReference type="InterPro" id="IPR027450">
    <property type="entry name" value="AlkB-like"/>
</dbReference>
<dbReference type="PANTHER" id="PTHR31212">
    <property type="entry name" value="ALPHA-KETOGLUTARATE-DEPENDENT DIOXYGENASE ALKB HOMOLOG 3"/>
    <property type="match status" value="1"/>
</dbReference>
<dbReference type="AlphaFoldDB" id="A0A3A8GFQ7"/>
<keyword evidence="3" id="KW-0227">DNA damage</keyword>
<dbReference type="GO" id="GO:0016787">
    <property type="term" value="F:hydrolase activity"/>
    <property type="evidence" value="ECO:0007669"/>
    <property type="project" value="UniProtKB-ARBA"/>
</dbReference>
<sequence length="225" mass="25936">MKNLNENLHPTSQAEFDFDSNLAPIQPNNLLPYDGCVEYLGKILTPKCADEYFNQLFEDICWQHDQAMIFGRCIQTKRKVAWYGNQQYSYTYSGIEKKAMLWTPVLLELKTIVEAQCAEQFNSCLLNLYHDGSEGMAWHSDGEKDLKPQGTIASLSLGASRRFLFKHKVSHEKIEIQLMHGSLLLMKGCTQSHWLHHLPTTKRNLDARINLTFRNIVKNVPSQFN</sequence>
<evidence type="ECO:0000256" key="1">
    <source>
        <dbReference type="ARBA" id="ARBA00001954"/>
    </source>
</evidence>
<evidence type="ECO:0000256" key="6">
    <source>
        <dbReference type="ARBA" id="ARBA00023002"/>
    </source>
</evidence>
<dbReference type="GO" id="GO:0140097">
    <property type="term" value="F:catalytic activity, acting on DNA"/>
    <property type="evidence" value="ECO:0007669"/>
    <property type="project" value="UniProtKB-ARBA"/>
</dbReference>
<dbReference type="GO" id="GO:0046872">
    <property type="term" value="F:metal ion binding"/>
    <property type="evidence" value="ECO:0007669"/>
    <property type="project" value="UniProtKB-KW"/>
</dbReference>